<evidence type="ECO:0000313" key="2">
    <source>
        <dbReference type="EMBL" id="UUY05851.1"/>
    </source>
</evidence>
<evidence type="ECO:0000313" key="3">
    <source>
        <dbReference type="Proteomes" id="UP001058860"/>
    </source>
</evidence>
<dbReference type="EMBL" id="CP088295">
    <property type="protein sequence ID" value="UUY05851.1"/>
    <property type="molecule type" value="Genomic_DNA"/>
</dbReference>
<name>A0ABY5PMC4_9ACTN</name>
<organism evidence="2 3">
    <name type="scientific">Svornostia abyssi</name>
    <dbReference type="NCBI Taxonomy" id="2898438"/>
    <lineage>
        <taxon>Bacteria</taxon>
        <taxon>Bacillati</taxon>
        <taxon>Actinomycetota</taxon>
        <taxon>Thermoleophilia</taxon>
        <taxon>Solirubrobacterales</taxon>
        <taxon>Baekduiaceae</taxon>
        <taxon>Svornostia</taxon>
    </lineage>
</organism>
<dbReference type="RefSeq" id="WP_353866292.1">
    <property type="nucleotide sequence ID" value="NZ_CP088295.1"/>
</dbReference>
<dbReference type="Proteomes" id="UP001058860">
    <property type="component" value="Chromosome"/>
</dbReference>
<accession>A0ABY5PMC4</accession>
<keyword evidence="3" id="KW-1185">Reference proteome</keyword>
<sequence>MPHRRRLASRALDLRADRRREVRGLQLLGAAARRRARPPVHPIADALGLLPVEERERRQREIHDRRNGEQPRHPEQERPDGHGRGDEDRDGLRRRVDDERALQVAPGDLARHDQKKLEIERYTASICFGSPVNALPPEACAIRSSAALLA</sequence>
<feature type="region of interest" description="Disordered" evidence="1">
    <location>
        <begin position="31"/>
        <end position="113"/>
    </location>
</feature>
<protein>
    <submittedName>
        <fullName evidence="2">Uncharacterized protein</fullName>
    </submittedName>
</protein>
<proteinExistence type="predicted"/>
<feature type="compositionally biased region" description="Basic and acidic residues" evidence="1">
    <location>
        <begin position="52"/>
        <end position="101"/>
    </location>
</feature>
<evidence type="ECO:0000256" key="1">
    <source>
        <dbReference type="SAM" id="MobiDB-lite"/>
    </source>
</evidence>
<gene>
    <name evidence="2" type="ORF">LRS13_10130</name>
</gene>
<reference evidence="3" key="1">
    <citation type="submission" date="2021-11" db="EMBL/GenBank/DDBJ databases">
        <title>Cultivation dependent microbiological survey of springs from the worlds oldest radium mine currently devoted to the extraction of radon-saturated water.</title>
        <authorList>
            <person name="Kapinusova G."/>
            <person name="Smrhova T."/>
            <person name="Strejcek M."/>
            <person name="Suman J."/>
            <person name="Jani K."/>
            <person name="Pajer P."/>
            <person name="Uhlik O."/>
        </authorList>
    </citation>
    <scope>NUCLEOTIDE SEQUENCE [LARGE SCALE GENOMIC DNA]</scope>
    <source>
        <strain evidence="3">J379</strain>
    </source>
</reference>